<evidence type="ECO:0000256" key="1">
    <source>
        <dbReference type="SAM" id="SignalP"/>
    </source>
</evidence>
<organism evidence="2 3">
    <name type="scientific">endosymbiont of Galathealinum brachiosum</name>
    <dbReference type="NCBI Taxonomy" id="2200906"/>
    <lineage>
        <taxon>Bacteria</taxon>
        <taxon>Pseudomonadati</taxon>
        <taxon>Pseudomonadota</taxon>
        <taxon>Gammaproteobacteria</taxon>
        <taxon>sulfur-oxidizing symbionts</taxon>
    </lineage>
</organism>
<name>A0A370DHV5_9GAMM</name>
<proteinExistence type="predicted"/>
<feature type="signal peptide" evidence="1">
    <location>
        <begin position="1"/>
        <end position="20"/>
    </location>
</feature>
<keyword evidence="3" id="KW-1185">Reference proteome</keyword>
<evidence type="ECO:0000313" key="2">
    <source>
        <dbReference type="EMBL" id="RDH84509.1"/>
    </source>
</evidence>
<sequence>MYIRFILFVLMLLSFSVSHAGAGKIFSELLEPIVRKGAKYFDEAPIGVGPVEVVGSVQGQKYLYKDLLSRLTKDKNSVEYKVASLVIEEVKKCNVGVNDYLEFLKINVHNESPIKNALFDEESIKYMNRYKVVCDVKDIKFLGSGESVDEINEFAYAEVTGVITVPGLFEIQSRSIDSFKLLVDNWKVWDVVALELDAEMTTKDWWMYDREAKKCSILDDKEDVHPLALLEQNDELKCSTKGVINDSLLVRCNSEELRSKHNIAYFTNRKACEKFGNSIREYKSLDMDKY</sequence>
<dbReference type="AlphaFoldDB" id="A0A370DHV5"/>
<gene>
    <name evidence="2" type="ORF">DIZ80_03245</name>
</gene>
<keyword evidence="1" id="KW-0732">Signal</keyword>
<feature type="chain" id="PRO_5016902245" evidence="1">
    <location>
        <begin position="21"/>
        <end position="290"/>
    </location>
</feature>
<reference evidence="2 3" key="1">
    <citation type="journal article" date="2018" name="ISME J.">
        <title>Endosymbiont genomes yield clues of tubeworm success.</title>
        <authorList>
            <person name="Li Y."/>
            <person name="Liles M.R."/>
            <person name="Halanych K.M."/>
        </authorList>
    </citation>
    <scope>NUCLEOTIDE SEQUENCE [LARGE SCALE GENOMIC DNA]</scope>
    <source>
        <strain evidence="2">A1464</strain>
    </source>
</reference>
<evidence type="ECO:0000313" key="3">
    <source>
        <dbReference type="Proteomes" id="UP000254266"/>
    </source>
</evidence>
<accession>A0A370DHV5</accession>
<comment type="caution">
    <text evidence="2">The sequence shown here is derived from an EMBL/GenBank/DDBJ whole genome shotgun (WGS) entry which is preliminary data.</text>
</comment>
<protein>
    <submittedName>
        <fullName evidence="2">Uncharacterized protein</fullName>
    </submittedName>
</protein>
<dbReference type="EMBL" id="QFXC01000007">
    <property type="protein sequence ID" value="RDH84509.1"/>
    <property type="molecule type" value="Genomic_DNA"/>
</dbReference>
<dbReference type="Proteomes" id="UP000254266">
    <property type="component" value="Unassembled WGS sequence"/>
</dbReference>